<comment type="caution">
    <text evidence="2">The sequence shown here is derived from an EMBL/GenBank/DDBJ whole genome shotgun (WGS) entry which is preliminary data.</text>
</comment>
<proteinExistence type="predicted"/>
<keyword evidence="3" id="KW-1185">Reference proteome</keyword>
<feature type="compositionally biased region" description="Gly residues" evidence="1">
    <location>
        <begin position="39"/>
        <end position="75"/>
    </location>
</feature>
<dbReference type="EMBL" id="JBGBPQ010000002">
    <property type="protein sequence ID" value="KAL1527891.1"/>
    <property type="molecule type" value="Genomic_DNA"/>
</dbReference>
<protein>
    <submittedName>
        <fullName evidence="2">Uncharacterized protein</fullName>
    </submittedName>
</protein>
<sequence length="108" mass="9868">MELKAAATARWAAEGRAGARVAKKIDGWKAQCPTHAAPGPGGGGATVEGLGGGEGGAAGVDGGGVSGGSPAGAGGSTRWETAARAGLGDEIAGSGSARAGAGSRTPAG</sequence>
<organism evidence="2 3">
    <name type="scientific">Prymnesium parvum</name>
    <name type="common">Toxic golden alga</name>
    <dbReference type="NCBI Taxonomy" id="97485"/>
    <lineage>
        <taxon>Eukaryota</taxon>
        <taxon>Haptista</taxon>
        <taxon>Haptophyta</taxon>
        <taxon>Prymnesiophyceae</taxon>
        <taxon>Prymnesiales</taxon>
        <taxon>Prymnesiaceae</taxon>
        <taxon>Prymnesium</taxon>
    </lineage>
</organism>
<gene>
    <name evidence="2" type="ORF">AB1Y20_009267</name>
</gene>
<dbReference type="Proteomes" id="UP001515480">
    <property type="component" value="Unassembled WGS sequence"/>
</dbReference>
<evidence type="ECO:0000313" key="3">
    <source>
        <dbReference type="Proteomes" id="UP001515480"/>
    </source>
</evidence>
<feature type="compositionally biased region" description="Low complexity" evidence="1">
    <location>
        <begin position="92"/>
        <end position="108"/>
    </location>
</feature>
<evidence type="ECO:0000256" key="1">
    <source>
        <dbReference type="SAM" id="MobiDB-lite"/>
    </source>
</evidence>
<dbReference type="AlphaFoldDB" id="A0AB34K4B7"/>
<name>A0AB34K4B7_PRYPA</name>
<reference evidence="2 3" key="1">
    <citation type="journal article" date="2024" name="Science">
        <title>Giant polyketide synthase enzymes in the biosynthesis of giant marine polyether toxins.</title>
        <authorList>
            <person name="Fallon T.R."/>
            <person name="Shende V.V."/>
            <person name="Wierzbicki I.H."/>
            <person name="Pendleton A.L."/>
            <person name="Watervoot N.F."/>
            <person name="Auber R.P."/>
            <person name="Gonzalez D.J."/>
            <person name="Wisecaver J.H."/>
            <person name="Moore B.S."/>
        </authorList>
    </citation>
    <scope>NUCLEOTIDE SEQUENCE [LARGE SCALE GENOMIC DNA]</scope>
    <source>
        <strain evidence="2 3">12B1</strain>
    </source>
</reference>
<evidence type="ECO:0000313" key="2">
    <source>
        <dbReference type="EMBL" id="KAL1527891.1"/>
    </source>
</evidence>
<feature type="region of interest" description="Disordered" evidence="1">
    <location>
        <begin position="32"/>
        <end position="108"/>
    </location>
</feature>
<accession>A0AB34K4B7</accession>